<feature type="transmembrane region" description="Helical" evidence="1">
    <location>
        <begin position="20"/>
        <end position="39"/>
    </location>
</feature>
<keyword evidence="1" id="KW-0472">Membrane</keyword>
<keyword evidence="1" id="KW-1133">Transmembrane helix</keyword>
<evidence type="ECO:0000313" key="3">
    <source>
        <dbReference type="Proteomes" id="UP000007148"/>
    </source>
</evidence>
<keyword evidence="3" id="KW-1185">Reference proteome</keyword>
<dbReference type="InterPro" id="IPR010530">
    <property type="entry name" value="B12D"/>
</dbReference>
<dbReference type="eggNOG" id="ENOG502S7HN">
    <property type="taxonomic scope" value="Eukaryota"/>
</dbReference>
<keyword evidence="1" id="KW-0812">Transmembrane</keyword>
<dbReference type="PANTHER" id="PTHR14256:SF1">
    <property type="entry name" value="GEO09626P1"/>
    <property type="match status" value="1"/>
</dbReference>
<dbReference type="AlphaFoldDB" id="G4TGM2"/>
<comment type="caution">
    <text evidence="2">The sequence shown here is derived from an EMBL/GenBank/DDBJ whole genome shotgun (WGS) entry which is preliminary data.</text>
</comment>
<organism evidence="2 3">
    <name type="scientific">Serendipita indica (strain DSM 11827)</name>
    <name type="common">Root endophyte fungus</name>
    <name type="synonym">Piriformospora indica</name>
    <dbReference type="NCBI Taxonomy" id="1109443"/>
    <lineage>
        <taxon>Eukaryota</taxon>
        <taxon>Fungi</taxon>
        <taxon>Dikarya</taxon>
        <taxon>Basidiomycota</taxon>
        <taxon>Agaricomycotina</taxon>
        <taxon>Agaricomycetes</taxon>
        <taxon>Sebacinales</taxon>
        <taxon>Serendipitaceae</taxon>
        <taxon>Serendipita</taxon>
    </lineage>
</organism>
<accession>G4TGM2</accession>
<protein>
    <recommendedName>
        <fullName evidence="4">NADH-ubiquinone oxidoreductase MLRQ subunit</fullName>
    </recommendedName>
</protein>
<dbReference type="Proteomes" id="UP000007148">
    <property type="component" value="Unassembled WGS sequence"/>
</dbReference>
<evidence type="ECO:0008006" key="4">
    <source>
        <dbReference type="Google" id="ProtNLM"/>
    </source>
</evidence>
<dbReference type="EMBL" id="CAFZ01000084">
    <property type="protein sequence ID" value="CCA70470.1"/>
    <property type="molecule type" value="Genomic_DNA"/>
</dbReference>
<sequence>MVAAQVARRSLMKQWFAIEAIPIYVILGGALSGASWYLYRLGTRPDIIWTRKNPEPWQSVKQNENTKFMAINREFDRKWTREKL</sequence>
<gene>
    <name evidence="2" type="ORF">PIIN_04408</name>
</gene>
<dbReference type="InParanoid" id="G4TGM2"/>
<dbReference type="OrthoDB" id="5511684at2759"/>
<name>G4TGM2_SERID</name>
<dbReference type="HOGENOM" id="CLU_175748_1_0_1"/>
<reference evidence="2 3" key="1">
    <citation type="journal article" date="2011" name="PLoS Pathog.">
        <title>Endophytic Life Strategies Decoded by Genome and Transcriptome Analyses of the Mutualistic Root Symbiont Piriformospora indica.</title>
        <authorList>
            <person name="Zuccaro A."/>
            <person name="Lahrmann U."/>
            <person name="Guldener U."/>
            <person name="Langen G."/>
            <person name="Pfiffi S."/>
            <person name="Biedenkopf D."/>
            <person name="Wong P."/>
            <person name="Samans B."/>
            <person name="Grimm C."/>
            <person name="Basiewicz M."/>
            <person name="Murat C."/>
            <person name="Martin F."/>
            <person name="Kogel K.H."/>
        </authorList>
    </citation>
    <scope>NUCLEOTIDE SEQUENCE [LARGE SCALE GENOMIC DNA]</scope>
    <source>
        <strain evidence="2 3">DSM 11827</strain>
    </source>
</reference>
<dbReference type="OMA" id="KSFWSIW"/>
<dbReference type="PANTHER" id="PTHR14256">
    <property type="entry name" value="NADH-UBIQUINONE OXIDOREDUCTASE MLRQ SUBUNIT"/>
    <property type="match status" value="1"/>
</dbReference>
<evidence type="ECO:0000313" key="2">
    <source>
        <dbReference type="EMBL" id="CCA70470.1"/>
    </source>
</evidence>
<dbReference type="STRING" id="1109443.G4TGM2"/>
<dbReference type="Pfam" id="PF06522">
    <property type="entry name" value="B12D"/>
    <property type="match status" value="1"/>
</dbReference>
<evidence type="ECO:0000256" key="1">
    <source>
        <dbReference type="SAM" id="Phobius"/>
    </source>
</evidence>
<proteinExistence type="predicted"/>